<evidence type="ECO:0000313" key="19">
    <source>
        <dbReference type="Proteomes" id="UP000234748"/>
    </source>
</evidence>
<dbReference type="UniPathway" id="UPA00219"/>
<dbReference type="EMBL" id="PGUY01000052">
    <property type="protein sequence ID" value="PLT28788.1"/>
    <property type="molecule type" value="Genomic_DNA"/>
</dbReference>
<evidence type="ECO:0000259" key="17">
    <source>
        <dbReference type="Pfam" id="PF03717"/>
    </source>
</evidence>
<feature type="domain" description="Penicillin-binding protein transpeptidase" evidence="16">
    <location>
        <begin position="346"/>
        <end position="679"/>
    </location>
</feature>
<keyword evidence="12" id="KW-0961">Cell wall biogenesis/degradation</keyword>
<evidence type="ECO:0000256" key="15">
    <source>
        <dbReference type="SAM" id="Phobius"/>
    </source>
</evidence>
<dbReference type="OrthoDB" id="9770103at2"/>
<dbReference type="AlphaFoldDB" id="A0A2N5M344"/>
<evidence type="ECO:0000256" key="9">
    <source>
        <dbReference type="ARBA" id="ARBA00022984"/>
    </source>
</evidence>
<dbReference type="GO" id="GO:0009252">
    <property type="term" value="P:peptidoglycan biosynthetic process"/>
    <property type="evidence" value="ECO:0007669"/>
    <property type="project" value="UniProtKB-UniPathway"/>
</dbReference>
<dbReference type="Gene3D" id="3.40.710.10">
    <property type="entry name" value="DD-peptidase/beta-lactamase superfamily"/>
    <property type="match status" value="1"/>
</dbReference>
<reference evidence="18 19" key="1">
    <citation type="submission" date="2017-11" db="EMBL/GenBank/DDBJ databases">
        <title>Comparitive Functional Genomics of Dry Heat Resistant strains isolated from the Viking Spacecraft.</title>
        <authorList>
            <person name="Seuylemezian A."/>
            <person name="Cooper K."/>
            <person name="Vaishampayan P."/>
        </authorList>
    </citation>
    <scope>NUCLEOTIDE SEQUENCE [LARGE SCALE GENOMIC DNA]</scope>
    <source>
        <strain evidence="18 19">V1-29</strain>
    </source>
</reference>
<dbReference type="GO" id="GO:0071555">
    <property type="term" value="P:cell wall organization"/>
    <property type="evidence" value="ECO:0007669"/>
    <property type="project" value="UniProtKB-KW"/>
</dbReference>
<gene>
    <name evidence="18" type="ORF">CUU66_16950</name>
</gene>
<organism evidence="18 19">
    <name type="scientific">Peribacillus deserti</name>
    <dbReference type="NCBI Taxonomy" id="673318"/>
    <lineage>
        <taxon>Bacteria</taxon>
        <taxon>Bacillati</taxon>
        <taxon>Bacillota</taxon>
        <taxon>Bacilli</taxon>
        <taxon>Bacillales</taxon>
        <taxon>Bacillaceae</taxon>
        <taxon>Peribacillus</taxon>
    </lineage>
</organism>
<accession>A0A2N5M344</accession>
<comment type="subcellular location">
    <subcellularLocation>
        <location evidence="2">Cell membrane</location>
    </subcellularLocation>
    <subcellularLocation>
        <location evidence="1">Membrane</location>
        <topology evidence="1">Single-pass membrane protein</topology>
    </subcellularLocation>
</comment>
<dbReference type="SUPFAM" id="SSF56601">
    <property type="entry name" value="beta-lactamase/transpeptidase-like"/>
    <property type="match status" value="1"/>
</dbReference>
<dbReference type="PANTHER" id="PTHR30627:SF2">
    <property type="entry name" value="PEPTIDOGLYCAN D,D-TRANSPEPTIDASE MRDA"/>
    <property type="match status" value="1"/>
</dbReference>
<dbReference type="GO" id="GO:0008360">
    <property type="term" value="P:regulation of cell shape"/>
    <property type="evidence" value="ECO:0007669"/>
    <property type="project" value="UniProtKB-KW"/>
</dbReference>
<evidence type="ECO:0000256" key="1">
    <source>
        <dbReference type="ARBA" id="ARBA00004167"/>
    </source>
</evidence>
<dbReference type="PANTHER" id="PTHR30627">
    <property type="entry name" value="PEPTIDOGLYCAN D,D-TRANSPEPTIDASE"/>
    <property type="match status" value="1"/>
</dbReference>
<dbReference type="InterPro" id="IPR005311">
    <property type="entry name" value="PBP_dimer"/>
</dbReference>
<protein>
    <recommendedName>
        <fullName evidence="5">serine-type D-Ala-D-Ala carboxypeptidase</fullName>
        <ecNumber evidence="5">3.4.16.4</ecNumber>
    </recommendedName>
</protein>
<evidence type="ECO:0000256" key="13">
    <source>
        <dbReference type="ARBA" id="ARBA00034000"/>
    </source>
</evidence>
<proteinExistence type="inferred from homology"/>
<keyword evidence="8" id="KW-0133">Cell shape</keyword>
<comment type="catalytic activity">
    <reaction evidence="13">
        <text>Preferential cleavage: (Ac)2-L-Lys-D-Ala-|-D-Ala. Also transpeptidation of peptidyl-alanyl moieties that are N-acyl substituents of D-alanine.</text>
        <dbReference type="EC" id="3.4.16.4"/>
    </reaction>
</comment>
<evidence type="ECO:0000256" key="4">
    <source>
        <dbReference type="ARBA" id="ARBA00007171"/>
    </source>
</evidence>
<evidence type="ECO:0000256" key="10">
    <source>
        <dbReference type="ARBA" id="ARBA00022989"/>
    </source>
</evidence>
<dbReference type="SUPFAM" id="SSF56519">
    <property type="entry name" value="Penicillin binding protein dimerisation domain"/>
    <property type="match status" value="1"/>
</dbReference>
<keyword evidence="7 15" id="KW-0812">Transmembrane</keyword>
<name>A0A2N5M344_9BACI</name>
<dbReference type="InterPro" id="IPR036138">
    <property type="entry name" value="PBP_dimer_sf"/>
</dbReference>
<comment type="pathway">
    <text evidence="3">Cell wall biogenesis; peptidoglycan biosynthesis.</text>
</comment>
<evidence type="ECO:0000256" key="12">
    <source>
        <dbReference type="ARBA" id="ARBA00023316"/>
    </source>
</evidence>
<feature type="domain" description="Penicillin-binding protein dimerisation" evidence="17">
    <location>
        <begin position="59"/>
        <end position="286"/>
    </location>
</feature>
<evidence type="ECO:0000256" key="2">
    <source>
        <dbReference type="ARBA" id="ARBA00004236"/>
    </source>
</evidence>
<evidence type="ECO:0000256" key="14">
    <source>
        <dbReference type="SAM" id="MobiDB-lite"/>
    </source>
</evidence>
<evidence type="ECO:0000259" key="16">
    <source>
        <dbReference type="Pfam" id="PF00905"/>
    </source>
</evidence>
<keyword evidence="11 15" id="KW-0472">Membrane</keyword>
<evidence type="ECO:0000256" key="3">
    <source>
        <dbReference type="ARBA" id="ARBA00004752"/>
    </source>
</evidence>
<dbReference type="InterPro" id="IPR050515">
    <property type="entry name" value="Beta-lactam/transpept"/>
</dbReference>
<sequence length="708" mass="79348">METKKKNKSNISVRFNVLFFFVFILFSVLVIRLGFVQIVYGESFRREVERTEDVIVKNPMPRGEIVDRFGRSIVANEPQRAITYTRQQDTSTKKMVETARKLAAYIEKDTKKVTEREKKDFWILKYPERAENKVTKKEKRLIETKEMSEKELYNLQLDRITAKELKELTSDDLEVLAIYREMTSGYALTTQFIKNKDVTDKEFAIVSESLDDLPGVDTTVDWHRTNKFGNTLSSVLGAVTSTEEGLPKEEADKFVAMGYGRNERVGKSYLEMQYEDVLSGKRERVKNVTYKGTTIKSSTVSKGQRGDDLVLTIDMDLQKKVERIVSDELVNTKRSYGDTPFLDRAYVVLADPYSGEIRAIAGKRYVRDKKTGEYKVQDDALGTFTTSYTMGSVVKGATVLTGYQTGAIAPGNYEVDEPIVLKGTQVKKSYSTFGSINDLKALKVSSNVYMFKTAMKIGGTHYVPNGTLNLQPDTFSIMRNTFAQFGLGVKTGIDLPNETSGMKNSDTTPGLALDLAIGQNDTYTPLQLVQYVSAIANGGNRVKPHLVKQIRQPAEKKGELGPVLSEVEPVVLNRLDMKPEWVERIQEGFRMVMQEQGGTGYSTFGGKDYNPAGKTGTAQAFYDGPDRKKYGKEPPPTWNITLIGYAPYNNPEIAMSVVVPWAYQSNDHGMNKKIGSKVLDAYFDLKKKREGGTNTDETSGANEEGTAN</sequence>
<dbReference type="RefSeq" id="WP_101644309.1">
    <property type="nucleotide sequence ID" value="NZ_PGUY01000052.1"/>
</dbReference>
<dbReference type="EC" id="3.4.16.4" evidence="5"/>
<dbReference type="Gene3D" id="3.90.1310.10">
    <property type="entry name" value="Penicillin-binding protein 2a (Domain 2)"/>
    <property type="match status" value="1"/>
</dbReference>
<dbReference type="GO" id="GO:0009002">
    <property type="term" value="F:serine-type D-Ala-D-Ala carboxypeptidase activity"/>
    <property type="evidence" value="ECO:0007669"/>
    <property type="project" value="UniProtKB-EC"/>
</dbReference>
<feature type="region of interest" description="Disordered" evidence="14">
    <location>
        <begin position="688"/>
        <end position="708"/>
    </location>
</feature>
<feature type="compositionally biased region" description="Polar residues" evidence="14">
    <location>
        <begin position="692"/>
        <end position="708"/>
    </location>
</feature>
<evidence type="ECO:0000256" key="5">
    <source>
        <dbReference type="ARBA" id="ARBA00012448"/>
    </source>
</evidence>
<keyword evidence="9" id="KW-0573">Peptidoglycan synthesis</keyword>
<dbReference type="GO" id="GO:0008658">
    <property type="term" value="F:penicillin binding"/>
    <property type="evidence" value="ECO:0007669"/>
    <property type="project" value="InterPro"/>
</dbReference>
<keyword evidence="6" id="KW-1003">Cell membrane</keyword>
<comment type="caution">
    <text evidence="18">The sequence shown here is derived from an EMBL/GenBank/DDBJ whole genome shotgun (WGS) entry which is preliminary data.</text>
</comment>
<evidence type="ECO:0000256" key="6">
    <source>
        <dbReference type="ARBA" id="ARBA00022475"/>
    </source>
</evidence>
<dbReference type="Pfam" id="PF00905">
    <property type="entry name" value="Transpeptidase"/>
    <property type="match status" value="1"/>
</dbReference>
<feature type="transmembrane region" description="Helical" evidence="15">
    <location>
        <begin position="12"/>
        <end position="35"/>
    </location>
</feature>
<keyword evidence="10 15" id="KW-1133">Transmembrane helix</keyword>
<dbReference type="GO" id="GO:0005886">
    <property type="term" value="C:plasma membrane"/>
    <property type="evidence" value="ECO:0007669"/>
    <property type="project" value="UniProtKB-SubCell"/>
</dbReference>
<dbReference type="Proteomes" id="UP000234748">
    <property type="component" value="Unassembled WGS sequence"/>
</dbReference>
<evidence type="ECO:0000313" key="18">
    <source>
        <dbReference type="EMBL" id="PLT28788.1"/>
    </source>
</evidence>
<dbReference type="Gene3D" id="1.10.10.1230">
    <property type="entry name" value="Penicillin-binding protein, N-terminal non-catalytic domain, head sub-domain"/>
    <property type="match status" value="1"/>
</dbReference>
<evidence type="ECO:0000256" key="8">
    <source>
        <dbReference type="ARBA" id="ARBA00022960"/>
    </source>
</evidence>
<evidence type="ECO:0000256" key="7">
    <source>
        <dbReference type="ARBA" id="ARBA00022692"/>
    </source>
</evidence>
<evidence type="ECO:0000256" key="11">
    <source>
        <dbReference type="ARBA" id="ARBA00023136"/>
    </source>
</evidence>
<dbReference type="InterPro" id="IPR012338">
    <property type="entry name" value="Beta-lactam/transpept-like"/>
</dbReference>
<keyword evidence="19" id="KW-1185">Reference proteome</keyword>
<dbReference type="Pfam" id="PF03717">
    <property type="entry name" value="PBP_dimer"/>
    <property type="match status" value="1"/>
</dbReference>
<dbReference type="InterPro" id="IPR001460">
    <property type="entry name" value="PCN-bd_Tpept"/>
</dbReference>
<comment type="similarity">
    <text evidence="4">Belongs to the transpeptidase family.</text>
</comment>
<dbReference type="GO" id="GO:0071972">
    <property type="term" value="F:peptidoglycan L,D-transpeptidase activity"/>
    <property type="evidence" value="ECO:0007669"/>
    <property type="project" value="TreeGrafter"/>
</dbReference>